<proteinExistence type="predicted"/>
<feature type="region of interest" description="Disordered" evidence="1">
    <location>
        <begin position="44"/>
        <end position="68"/>
    </location>
</feature>
<dbReference type="PROSITE" id="PS51186">
    <property type="entry name" value="GNAT"/>
    <property type="match status" value="1"/>
</dbReference>
<dbReference type="eggNOG" id="ENOG502T2QM">
    <property type="taxonomic scope" value="Eukaryota"/>
</dbReference>
<protein>
    <recommendedName>
        <fullName evidence="2">N-acetyltransferase domain-containing protein</fullName>
    </recommendedName>
</protein>
<dbReference type="InterPro" id="IPR000182">
    <property type="entry name" value="GNAT_dom"/>
</dbReference>
<dbReference type="Gene3D" id="3.40.630.30">
    <property type="match status" value="1"/>
</dbReference>
<feature type="region of interest" description="Disordered" evidence="1">
    <location>
        <begin position="103"/>
        <end position="124"/>
    </location>
</feature>
<dbReference type="GO" id="GO:0016747">
    <property type="term" value="F:acyltransferase activity, transferring groups other than amino-acyl groups"/>
    <property type="evidence" value="ECO:0007669"/>
    <property type="project" value="InterPro"/>
</dbReference>
<dbReference type="Pfam" id="PF00583">
    <property type="entry name" value="Acetyltransf_1"/>
    <property type="match status" value="1"/>
</dbReference>
<dbReference type="Proteomes" id="UP000198341">
    <property type="component" value="Chromosome 12"/>
</dbReference>
<sequence>MLTKKISQSLSLIVLNPFNDGSGNTIRKFSRDVKEIHAQCFPEEHRFATREEGSRRRQKRDGDERDYRGEEVDDDQFFDRLCALHEESDQLWILLVKEEPKKKNKKKKRKRNETNAETSEKNRVLTEKFSPSKLKKQVESAVIGFAQGCKYTDSWYGVNIAISRKYRGLKYGSLLMYYGQLHAAKDNVFKVSATADGERKKLVRFYEKHGAESVVVTNETNASVGSKKTSLVKIQKTFDVEVAEREYEAAVREVQDDRVEERLRKRKDMRMIVLAGG</sequence>
<dbReference type="InterPro" id="IPR016181">
    <property type="entry name" value="Acyl_CoA_acyltransferase"/>
</dbReference>
<accession>K8EME3</accession>
<evidence type="ECO:0000259" key="2">
    <source>
        <dbReference type="PROSITE" id="PS51186"/>
    </source>
</evidence>
<dbReference type="RefSeq" id="XP_007510034.1">
    <property type="nucleotide sequence ID" value="XM_007509972.1"/>
</dbReference>
<organism evidence="3 4">
    <name type="scientific">Bathycoccus prasinos</name>
    <dbReference type="NCBI Taxonomy" id="41875"/>
    <lineage>
        <taxon>Eukaryota</taxon>
        <taxon>Viridiplantae</taxon>
        <taxon>Chlorophyta</taxon>
        <taxon>Mamiellophyceae</taxon>
        <taxon>Mamiellales</taxon>
        <taxon>Bathycoccaceae</taxon>
        <taxon>Bathycoccus</taxon>
    </lineage>
</organism>
<evidence type="ECO:0000256" key="1">
    <source>
        <dbReference type="SAM" id="MobiDB-lite"/>
    </source>
</evidence>
<dbReference type="SUPFAM" id="SSF55729">
    <property type="entry name" value="Acyl-CoA N-acyltransferases (Nat)"/>
    <property type="match status" value="1"/>
</dbReference>
<feature type="compositionally biased region" description="Basic and acidic residues" evidence="1">
    <location>
        <begin position="112"/>
        <end position="124"/>
    </location>
</feature>
<keyword evidence="4" id="KW-1185">Reference proteome</keyword>
<reference evidence="3 4" key="1">
    <citation type="submission" date="2011-10" db="EMBL/GenBank/DDBJ databases">
        <authorList>
            <person name="Genoscope - CEA"/>
        </authorList>
    </citation>
    <scope>NUCLEOTIDE SEQUENCE [LARGE SCALE GENOMIC DNA]</scope>
    <source>
        <strain evidence="3 4">RCC 1105</strain>
    </source>
</reference>
<evidence type="ECO:0000313" key="4">
    <source>
        <dbReference type="Proteomes" id="UP000198341"/>
    </source>
</evidence>
<dbReference type="AlphaFoldDB" id="K8EME3"/>
<gene>
    <name evidence="3" type="ordered locus">Bathy12g02900</name>
</gene>
<feature type="domain" description="N-acetyltransferase" evidence="2">
    <location>
        <begin position="94"/>
        <end position="258"/>
    </location>
</feature>
<dbReference type="EMBL" id="FO082267">
    <property type="protein sequence ID" value="CCO19149.1"/>
    <property type="molecule type" value="Genomic_DNA"/>
</dbReference>
<evidence type="ECO:0000313" key="3">
    <source>
        <dbReference type="EMBL" id="CCO19149.1"/>
    </source>
</evidence>
<name>K8EME3_9CHLO</name>
<dbReference type="OrthoDB" id="10039976at2759"/>
<dbReference type="KEGG" id="bpg:Bathy12g02900"/>
<dbReference type="GeneID" id="19012508"/>